<dbReference type="PROSITE" id="PS50005">
    <property type="entry name" value="TPR"/>
    <property type="match status" value="1"/>
</dbReference>
<feature type="repeat" description="TPR" evidence="1">
    <location>
        <begin position="35"/>
        <end position="68"/>
    </location>
</feature>
<keyword evidence="5" id="KW-1185">Reference proteome</keyword>
<comment type="caution">
    <text evidence="4">The sequence shown here is derived from an EMBL/GenBank/DDBJ whole genome shotgun (WGS) entry which is preliminary data.</text>
</comment>
<evidence type="ECO:0000313" key="5">
    <source>
        <dbReference type="Proteomes" id="UP000596739"/>
    </source>
</evidence>
<sequence>MNKKIKKVLIGIIIAVPIIVLAFNINKNIANNRQVETLLASGEGLIKNNKYDEAEEKYKKALQLKNSKSIQNKIDDLNSKKLSSGSILKEADTLIEGKKVEEAISKLKEVSYKSEDMDYEVYKLQTKAERKREEIEKEKERLRIEEIMNRQRAEAEQARIAGQLMVEKQNKALNATNSSTSIGASSSNNTVSSPNSQPTRRTESLATAEGIEYNLTNNYEPNKLVHKIEVNGKTLNISANKVDIVPIKGYLPYTRFLKAGVKHLASIRSDLNLEKLKFYGYDVDGSFYLEVYDNKTIVYSCEFSLYLDKIQSYYSNK</sequence>
<evidence type="ECO:0000256" key="1">
    <source>
        <dbReference type="PROSITE-ProRule" id="PRU00339"/>
    </source>
</evidence>
<dbReference type="InterPro" id="IPR011990">
    <property type="entry name" value="TPR-like_helical_dom_sf"/>
</dbReference>
<dbReference type="RefSeq" id="WP_200267102.1">
    <property type="nucleotide sequence ID" value="NZ_JAENHN010000016.1"/>
</dbReference>
<evidence type="ECO:0000256" key="2">
    <source>
        <dbReference type="SAM" id="Coils"/>
    </source>
</evidence>
<keyword evidence="1" id="KW-0802">TPR repeat</keyword>
<evidence type="ECO:0000256" key="3">
    <source>
        <dbReference type="SAM" id="MobiDB-lite"/>
    </source>
</evidence>
<proteinExistence type="predicted"/>
<dbReference type="Gene3D" id="1.25.40.10">
    <property type="entry name" value="Tetratricopeptide repeat domain"/>
    <property type="match status" value="1"/>
</dbReference>
<gene>
    <name evidence="4" type="ORF">JHL18_05880</name>
</gene>
<evidence type="ECO:0008006" key="6">
    <source>
        <dbReference type="Google" id="ProtNLM"/>
    </source>
</evidence>
<accession>A0ABS1ELE5</accession>
<organism evidence="4 5">
    <name type="scientific">Clostridium yunnanense</name>
    <dbReference type="NCBI Taxonomy" id="2800325"/>
    <lineage>
        <taxon>Bacteria</taxon>
        <taxon>Bacillati</taxon>
        <taxon>Bacillota</taxon>
        <taxon>Clostridia</taxon>
        <taxon>Eubacteriales</taxon>
        <taxon>Clostridiaceae</taxon>
        <taxon>Clostridium</taxon>
    </lineage>
</organism>
<name>A0ABS1ELE5_9CLOT</name>
<protein>
    <recommendedName>
        <fullName evidence="6">Tetratricopeptide repeat protein</fullName>
    </recommendedName>
</protein>
<dbReference type="EMBL" id="JAENHN010000016">
    <property type="protein sequence ID" value="MBK1810164.1"/>
    <property type="molecule type" value="Genomic_DNA"/>
</dbReference>
<dbReference type="Proteomes" id="UP000596739">
    <property type="component" value="Unassembled WGS sequence"/>
</dbReference>
<feature type="coiled-coil region" evidence="2">
    <location>
        <begin position="121"/>
        <end position="150"/>
    </location>
</feature>
<reference evidence="5" key="1">
    <citation type="submission" date="2021-01" db="EMBL/GenBank/DDBJ databases">
        <title>Genome public.</title>
        <authorList>
            <person name="Liu C."/>
            <person name="Sun Q."/>
        </authorList>
    </citation>
    <scope>NUCLEOTIDE SEQUENCE [LARGE SCALE GENOMIC DNA]</scope>
    <source>
        <strain evidence="5">YIM B02505</strain>
    </source>
</reference>
<evidence type="ECO:0000313" key="4">
    <source>
        <dbReference type="EMBL" id="MBK1810164.1"/>
    </source>
</evidence>
<dbReference type="InterPro" id="IPR019734">
    <property type="entry name" value="TPR_rpt"/>
</dbReference>
<feature type="region of interest" description="Disordered" evidence="3">
    <location>
        <begin position="177"/>
        <end position="203"/>
    </location>
</feature>
<keyword evidence="2" id="KW-0175">Coiled coil</keyword>
<feature type="compositionally biased region" description="Low complexity" evidence="3">
    <location>
        <begin position="177"/>
        <end position="196"/>
    </location>
</feature>